<evidence type="ECO:0000256" key="1">
    <source>
        <dbReference type="SAM" id="Phobius"/>
    </source>
</evidence>
<comment type="caution">
    <text evidence="2">The sequence shown here is derived from an EMBL/GenBank/DDBJ whole genome shotgun (WGS) entry which is preliminary data.</text>
</comment>
<keyword evidence="1" id="KW-0472">Membrane</keyword>
<gene>
    <name evidence="2" type="ORF">EVB00_02280</name>
</gene>
<dbReference type="EMBL" id="SHBM01000030">
    <property type="protein sequence ID" value="RZO17482.1"/>
    <property type="molecule type" value="Genomic_DNA"/>
</dbReference>
<feature type="transmembrane region" description="Helical" evidence="1">
    <location>
        <begin position="122"/>
        <end position="141"/>
    </location>
</feature>
<protein>
    <submittedName>
        <fullName evidence="2">Uncharacterized protein</fullName>
    </submittedName>
</protein>
<proteinExistence type="predicted"/>
<evidence type="ECO:0000313" key="3">
    <source>
        <dbReference type="Proteomes" id="UP000318359"/>
    </source>
</evidence>
<sequence>MAEVSMGGLNIKWSSLSKQDKKEYGAGMALLTIASGISGVILGGIWGERILAEVNTLEWLYPYLYPVAIICFFLSIKLMTNFMERQDEGFVDFNTKAAMWGVNFFWIVGFLVAWPLEVFMGFDFVFFEYFLLYSLGISIGARKAYKQMYVIDINEEQS</sequence>
<dbReference type="Proteomes" id="UP000318359">
    <property type="component" value="Unassembled WGS sequence"/>
</dbReference>
<keyword evidence="1" id="KW-1133">Transmembrane helix</keyword>
<name>A0A520M8C4_9GAMM</name>
<feature type="transmembrane region" description="Helical" evidence="1">
    <location>
        <begin position="59"/>
        <end position="76"/>
    </location>
</feature>
<reference evidence="2 3" key="1">
    <citation type="submission" date="2019-02" db="EMBL/GenBank/DDBJ databases">
        <title>Prokaryotic population dynamics and viral predation in marine succession experiment using metagenomics: the confinement effect.</title>
        <authorList>
            <person name="Haro-Moreno J.M."/>
            <person name="Rodriguez-Valera F."/>
            <person name="Lopez-Perez M."/>
        </authorList>
    </citation>
    <scope>NUCLEOTIDE SEQUENCE [LARGE SCALE GENOMIC DNA]</scope>
    <source>
        <strain evidence="2">MED-G167</strain>
    </source>
</reference>
<feature type="transmembrane region" description="Helical" evidence="1">
    <location>
        <begin position="24"/>
        <end position="47"/>
    </location>
</feature>
<keyword evidence="1" id="KW-0812">Transmembrane</keyword>
<dbReference type="AlphaFoldDB" id="A0A520M8C4"/>
<feature type="transmembrane region" description="Helical" evidence="1">
    <location>
        <begin position="97"/>
        <end position="116"/>
    </location>
</feature>
<organism evidence="2 3">
    <name type="scientific">SAR86 cluster bacterium</name>
    <dbReference type="NCBI Taxonomy" id="2030880"/>
    <lineage>
        <taxon>Bacteria</taxon>
        <taxon>Pseudomonadati</taxon>
        <taxon>Pseudomonadota</taxon>
        <taxon>Gammaproteobacteria</taxon>
        <taxon>SAR86 cluster</taxon>
    </lineage>
</organism>
<evidence type="ECO:0000313" key="2">
    <source>
        <dbReference type="EMBL" id="RZO17482.1"/>
    </source>
</evidence>
<accession>A0A520M8C4</accession>